<dbReference type="Ensembl" id="ENSMFAT00000101862.1">
    <property type="protein sequence ID" value="ENSMFAP00000046569.1"/>
    <property type="gene ID" value="ENSMFAG00000048019.1"/>
</dbReference>
<evidence type="ECO:0000313" key="2">
    <source>
        <dbReference type="Proteomes" id="UP000233100"/>
    </source>
</evidence>
<reference evidence="1 2" key="1">
    <citation type="submission" date="2013-03" db="EMBL/GenBank/DDBJ databases">
        <authorList>
            <person name="Warren W."/>
            <person name="Wilson R.K."/>
        </authorList>
    </citation>
    <scope>NUCLEOTIDE SEQUENCE</scope>
</reference>
<organism evidence="1 2">
    <name type="scientific">Macaca fascicularis</name>
    <name type="common">Crab-eating macaque</name>
    <name type="synonym">Cynomolgus monkey</name>
    <dbReference type="NCBI Taxonomy" id="9541"/>
    <lineage>
        <taxon>Eukaryota</taxon>
        <taxon>Metazoa</taxon>
        <taxon>Chordata</taxon>
        <taxon>Craniata</taxon>
        <taxon>Vertebrata</taxon>
        <taxon>Euteleostomi</taxon>
        <taxon>Mammalia</taxon>
        <taxon>Eutheria</taxon>
        <taxon>Euarchontoglires</taxon>
        <taxon>Primates</taxon>
        <taxon>Haplorrhini</taxon>
        <taxon>Catarrhini</taxon>
        <taxon>Cercopithecidae</taxon>
        <taxon>Cercopithecinae</taxon>
        <taxon>Macaca</taxon>
    </lineage>
</organism>
<accession>A0A7N9CBZ6</accession>
<keyword evidence="2" id="KW-1185">Reference proteome</keyword>
<dbReference type="Proteomes" id="UP000233100">
    <property type="component" value="Chromosome 6"/>
</dbReference>
<proteinExistence type="predicted"/>
<sequence length="66" mass="7311">CYENKIGILSSMNYLHCLTLCLAPANSSGIHVQNVQICYIEKFVVPCWCAALINSSFPINISFTNV</sequence>
<reference evidence="1" key="2">
    <citation type="submission" date="2025-08" db="UniProtKB">
        <authorList>
            <consortium name="Ensembl"/>
        </authorList>
    </citation>
    <scope>IDENTIFICATION</scope>
</reference>
<dbReference type="AlphaFoldDB" id="A0A7N9CBZ6"/>
<protein>
    <submittedName>
        <fullName evidence="1">Uncharacterized protein</fullName>
    </submittedName>
</protein>
<name>A0A7N9CBZ6_MACFA</name>
<reference evidence="1" key="3">
    <citation type="submission" date="2025-09" db="UniProtKB">
        <authorList>
            <consortium name="Ensembl"/>
        </authorList>
    </citation>
    <scope>IDENTIFICATION</scope>
</reference>
<evidence type="ECO:0000313" key="1">
    <source>
        <dbReference type="Ensembl" id="ENSMFAP00000046569.1"/>
    </source>
</evidence>